<reference evidence="8" key="2">
    <citation type="submission" date="2021-12" db="EMBL/GenBank/DDBJ databases">
        <title>Resequencing data analysis of finger millet.</title>
        <authorList>
            <person name="Hatakeyama M."/>
            <person name="Aluri S."/>
            <person name="Balachadran M.T."/>
            <person name="Sivarajan S.R."/>
            <person name="Poveda L."/>
            <person name="Shimizu-Inatsugi R."/>
            <person name="Schlapbach R."/>
            <person name="Sreeman S.M."/>
            <person name="Shimizu K.K."/>
        </authorList>
    </citation>
    <scope>NUCLEOTIDE SEQUENCE</scope>
</reference>
<feature type="domain" description="GTD-binding" evidence="7">
    <location>
        <begin position="4"/>
        <end position="102"/>
    </location>
</feature>
<dbReference type="PANTHER" id="PTHR31422:SF1">
    <property type="entry name" value="GTD-BINDING DOMAIN-CONTAINING PROTEIN"/>
    <property type="match status" value="1"/>
</dbReference>
<evidence type="ECO:0000313" key="8">
    <source>
        <dbReference type="EMBL" id="GJN03638.1"/>
    </source>
</evidence>
<evidence type="ECO:0000256" key="6">
    <source>
        <dbReference type="SAM" id="MobiDB-lite"/>
    </source>
</evidence>
<comment type="caution">
    <text evidence="8">The sequence shown here is derived from an EMBL/GenBank/DDBJ whole genome shotgun (WGS) entry which is preliminary data.</text>
</comment>
<dbReference type="GO" id="GO:0016020">
    <property type="term" value="C:membrane"/>
    <property type="evidence" value="ECO:0007669"/>
    <property type="project" value="UniProtKB-SubCell"/>
</dbReference>
<feature type="coiled-coil region" evidence="5">
    <location>
        <begin position="77"/>
        <end position="104"/>
    </location>
</feature>
<dbReference type="AlphaFoldDB" id="A0AAV5D0I7"/>
<evidence type="ECO:0000256" key="1">
    <source>
        <dbReference type="ARBA" id="ARBA00004370"/>
    </source>
</evidence>
<comment type="subcellular location">
    <subcellularLocation>
        <location evidence="1">Membrane</location>
    </subcellularLocation>
</comment>
<evidence type="ECO:0000256" key="4">
    <source>
        <dbReference type="ARBA" id="ARBA00023136"/>
    </source>
</evidence>
<organism evidence="8 9">
    <name type="scientific">Eleusine coracana subsp. coracana</name>
    <dbReference type="NCBI Taxonomy" id="191504"/>
    <lineage>
        <taxon>Eukaryota</taxon>
        <taxon>Viridiplantae</taxon>
        <taxon>Streptophyta</taxon>
        <taxon>Embryophyta</taxon>
        <taxon>Tracheophyta</taxon>
        <taxon>Spermatophyta</taxon>
        <taxon>Magnoliopsida</taxon>
        <taxon>Liliopsida</taxon>
        <taxon>Poales</taxon>
        <taxon>Poaceae</taxon>
        <taxon>PACMAD clade</taxon>
        <taxon>Chloridoideae</taxon>
        <taxon>Cynodonteae</taxon>
        <taxon>Eleusininae</taxon>
        <taxon>Eleusine</taxon>
    </lineage>
</organism>
<reference evidence="8" key="1">
    <citation type="journal article" date="2018" name="DNA Res.">
        <title>Multiple hybrid de novo genome assembly of finger millet, an orphan allotetraploid crop.</title>
        <authorList>
            <person name="Hatakeyama M."/>
            <person name="Aluri S."/>
            <person name="Balachadran M.T."/>
            <person name="Sivarajan S.R."/>
            <person name="Patrignani A."/>
            <person name="Gruter S."/>
            <person name="Poveda L."/>
            <person name="Shimizu-Inatsugi R."/>
            <person name="Baeten J."/>
            <person name="Francoijs K.J."/>
            <person name="Nataraja K.N."/>
            <person name="Reddy Y.A.N."/>
            <person name="Phadnis S."/>
            <person name="Ravikumar R.L."/>
            <person name="Schlapbach R."/>
            <person name="Sreeman S.M."/>
            <person name="Shimizu K.K."/>
        </authorList>
    </citation>
    <scope>NUCLEOTIDE SEQUENCE</scope>
</reference>
<keyword evidence="4" id="KW-0472">Membrane</keyword>
<proteinExistence type="predicted"/>
<feature type="region of interest" description="Disordered" evidence="6">
    <location>
        <begin position="288"/>
        <end position="325"/>
    </location>
</feature>
<evidence type="ECO:0000256" key="5">
    <source>
        <dbReference type="SAM" id="Coils"/>
    </source>
</evidence>
<keyword evidence="3" id="KW-1133">Transmembrane helix</keyword>
<protein>
    <recommendedName>
        <fullName evidence="7">GTD-binding domain-containing protein</fullName>
    </recommendedName>
</protein>
<sequence length="449" mass="50815">MAENDTVQLHKAIFAQYIMMKKLFMELEEEREASATAASAALSLIRKLQKEKDAERMEAWQYKRIAEEKMNHTDGALDVLNEVMEQKELEISYLRNQLKVYKHKLLDVGINDCDIADETIATSIPLSAIKSMENPCHNIKRNFSLPTLQMNKLFGDTGINKNDGAVQSARSRLDGYTCNVSDNEWERIPRDGKALEPMKSLSTDINCKEKNIEELNPPSNGILQHNQPLNESSSSLVGHQTDICNERVLEVTEDVMDTLHRDQPRDCCLGTELDGTTVHHTSNVYALQNPERSKTETGPSCTESDSVTEESESSVTVAPKEQRPHSLSRFAATRKVGSMNNVDRHVRLSTESCTPRAGVQRTKSRLKRVQSAKMVELKDPRTSKEQIIMLKEVYQQLNMIESHMRPSGSHESPRNDASLDSVMEVLVFPSSLPCLFLLDLLRNHYIFKL</sequence>
<keyword evidence="5" id="KW-0175">Coiled coil</keyword>
<keyword evidence="2" id="KW-0812">Transmembrane</keyword>
<dbReference type="Proteomes" id="UP001054889">
    <property type="component" value="Unassembled WGS sequence"/>
</dbReference>
<evidence type="ECO:0000256" key="2">
    <source>
        <dbReference type="ARBA" id="ARBA00022692"/>
    </source>
</evidence>
<evidence type="ECO:0000313" key="9">
    <source>
        <dbReference type="Proteomes" id="UP001054889"/>
    </source>
</evidence>
<name>A0AAV5D0I7_ELECO</name>
<dbReference type="InterPro" id="IPR007656">
    <property type="entry name" value="GTD-bd"/>
</dbReference>
<evidence type="ECO:0000259" key="7">
    <source>
        <dbReference type="PROSITE" id="PS51775"/>
    </source>
</evidence>
<dbReference type="Pfam" id="PF04576">
    <property type="entry name" value="Zein-binding"/>
    <property type="match status" value="1"/>
</dbReference>
<accession>A0AAV5D0I7</accession>
<dbReference type="PANTHER" id="PTHR31422">
    <property type="entry name" value="BNAANNG28530D PROTEIN"/>
    <property type="match status" value="1"/>
</dbReference>
<keyword evidence="9" id="KW-1185">Reference proteome</keyword>
<evidence type="ECO:0000256" key="3">
    <source>
        <dbReference type="ARBA" id="ARBA00022989"/>
    </source>
</evidence>
<dbReference type="GO" id="GO:0080115">
    <property type="term" value="F:myosin XI tail binding"/>
    <property type="evidence" value="ECO:0007669"/>
    <property type="project" value="UniProtKB-ARBA"/>
</dbReference>
<dbReference type="PROSITE" id="PS51775">
    <property type="entry name" value="GTD_BINDING"/>
    <property type="match status" value="1"/>
</dbReference>
<dbReference type="EMBL" id="BQKI01000010">
    <property type="protein sequence ID" value="GJN03638.1"/>
    <property type="molecule type" value="Genomic_DNA"/>
</dbReference>
<gene>
    <name evidence="8" type="primary">ga21105</name>
    <name evidence="8" type="ORF">PR202_ga21105</name>
</gene>